<dbReference type="Proteomes" id="UP000254879">
    <property type="component" value="Unassembled WGS sequence"/>
</dbReference>
<gene>
    <name evidence="1" type="ORF">NCTC10815_01601</name>
</gene>
<dbReference type="EMBL" id="UGPG01000001">
    <property type="protein sequence ID" value="STY44262.1"/>
    <property type="molecule type" value="Genomic_DNA"/>
</dbReference>
<dbReference type="AlphaFoldDB" id="A0A378MFX1"/>
<dbReference type="Gene3D" id="2.60.40.10">
    <property type="entry name" value="Immunoglobulins"/>
    <property type="match status" value="1"/>
</dbReference>
<evidence type="ECO:0000313" key="1">
    <source>
        <dbReference type="EMBL" id="STY44262.1"/>
    </source>
</evidence>
<organism evidence="1 2">
    <name type="scientific">Listeria grayi</name>
    <name type="common">Listeria murrayi</name>
    <dbReference type="NCBI Taxonomy" id="1641"/>
    <lineage>
        <taxon>Bacteria</taxon>
        <taxon>Bacillati</taxon>
        <taxon>Bacillota</taxon>
        <taxon>Bacilli</taxon>
        <taxon>Bacillales</taxon>
        <taxon>Listeriaceae</taxon>
        <taxon>Listeria</taxon>
    </lineage>
</organism>
<evidence type="ECO:0008006" key="3">
    <source>
        <dbReference type="Google" id="ProtNLM"/>
    </source>
</evidence>
<name>A0A378MFX1_LISGR</name>
<evidence type="ECO:0000313" key="2">
    <source>
        <dbReference type="Proteomes" id="UP000254879"/>
    </source>
</evidence>
<protein>
    <recommendedName>
        <fullName evidence="3">Fibronectin type III domain</fullName>
    </recommendedName>
</protein>
<proteinExistence type="predicted"/>
<dbReference type="InterPro" id="IPR013783">
    <property type="entry name" value="Ig-like_fold"/>
</dbReference>
<reference evidence="1 2" key="1">
    <citation type="submission" date="2018-06" db="EMBL/GenBank/DDBJ databases">
        <authorList>
            <consortium name="Pathogen Informatics"/>
            <person name="Doyle S."/>
        </authorList>
    </citation>
    <scope>NUCLEOTIDE SEQUENCE [LARGE SCALE GENOMIC DNA]</scope>
    <source>
        <strain evidence="2">NCTC 10815</strain>
    </source>
</reference>
<accession>A0A378MFX1</accession>
<dbReference type="RefSeq" id="WP_218564145.1">
    <property type="nucleotide sequence ID" value="NZ_UGPG01000001.1"/>
</dbReference>
<sequence>MKPGASYSASVRTVNADAPYAESEAVTFQTKKGVAPEKPTQLEAKAANNAIELSWKAVNGADSYDIYRAKSAYDKDGYKKSRLGSKQQLIRIRI</sequence>